<keyword evidence="11" id="KW-1185">Reference proteome</keyword>
<organism evidence="10 11">
    <name type="scientific">Acidisoma silvae</name>
    <dbReference type="NCBI Taxonomy" id="2802396"/>
    <lineage>
        <taxon>Bacteria</taxon>
        <taxon>Pseudomonadati</taxon>
        <taxon>Pseudomonadota</taxon>
        <taxon>Alphaproteobacteria</taxon>
        <taxon>Acetobacterales</taxon>
        <taxon>Acidocellaceae</taxon>
        <taxon>Acidisoma</taxon>
    </lineage>
</organism>
<keyword evidence="5 6" id="KW-0472">Membrane</keyword>
<evidence type="ECO:0000256" key="6">
    <source>
        <dbReference type="SAM" id="Phobius"/>
    </source>
</evidence>
<name>A0A963YQI2_9PROT</name>
<gene>
    <name evidence="10" type="ORF">ASILVAE211_05640</name>
</gene>
<keyword evidence="2 6" id="KW-0812">Transmembrane</keyword>
<dbReference type="InterPro" id="IPR028250">
    <property type="entry name" value="DsbDN"/>
</dbReference>
<dbReference type="Proteomes" id="UP000708298">
    <property type="component" value="Unassembled WGS sequence"/>
</dbReference>
<evidence type="ECO:0000313" key="11">
    <source>
        <dbReference type="Proteomes" id="UP000708298"/>
    </source>
</evidence>
<feature type="transmembrane region" description="Helical" evidence="6">
    <location>
        <begin position="524"/>
        <end position="543"/>
    </location>
</feature>
<evidence type="ECO:0000259" key="9">
    <source>
        <dbReference type="Pfam" id="PF11412"/>
    </source>
</evidence>
<evidence type="ECO:0000256" key="5">
    <source>
        <dbReference type="ARBA" id="ARBA00023136"/>
    </source>
</evidence>
<feature type="transmembrane region" description="Helical" evidence="6">
    <location>
        <begin position="347"/>
        <end position="366"/>
    </location>
</feature>
<reference evidence="10" key="1">
    <citation type="journal article" date="2021" name="Microorganisms">
        <title>Acidisoma silvae sp. nov. and Acidisomacellulosilytica sp. nov., Two Acidophilic Bacteria Isolated from Decaying Wood, Hydrolyzing Cellulose and Producing Poly-3-hydroxybutyrate.</title>
        <authorList>
            <person name="Mieszkin S."/>
            <person name="Pouder E."/>
            <person name="Uroz S."/>
            <person name="Simon-Colin C."/>
            <person name="Alain K."/>
        </authorList>
    </citation>
    <scope>NUCLEOTIDE SEQUENCE</scope>
    <source>
        <strain evidence="10">HW T2.11</strain>
    </source>
</reference>
<dbReference type="Pfam" id="PF11412">
    <property type="entry name" value="DsbD_N"/>
    <property type="match status" value="1"/>
</dbReference>
<proteinExistence type="predicted"/>
<feature type="transmembrane region" description="Helical" evidence="6">
    <location>
        <begin position="424"/>
        <end position="450"/>
    </location>
</feature>
<evidence type="ECO:0000256" key="1">
    <source>
        <dbReference type="ARBA" id="ARBA00004141"/>
    </source>
</evidence>
<feature type="signal peptide" evidence="7">
    <location>
        <begin position="1"/>
        <end position="23"/>
    </location>
</feature>
<feature type="transmembrane region" description="Helical" evidence="6">
    <location>
        <begin position="497"/>
        <end position="518"/>
    </location>
</feature>
<dbReference type="GO" id="GO:0045454">
    <property type="term" value="P:cell redox homeostasis"/>
    <property type="evidence" value="ECO:0007669"/>
    <property type="project" value="TreeGrafter"/>
</dbReference>
<dbReference type="RefSeq" id="WP_227320324.1">
    <property type="nucleotide sequence ID" value="NZ_JAESVB010000002.1"/>
</dbReference>
<feature type="domain" description="Cytochrome C biogenesis protein transmembrane" evidence="8">
    <location>
        <begin position="304"/>
        <end position="515"/>
    </location>
</feature>
<evidence type="ECO:0000313" key="10">
    <source>
        <dbReference type="EMBL" id="MCB8874658.1"/>
    </source>
</evidence>
<dbReference type="CDD" id="cd02953">
    <property type="entry name" value="DsbDgamma"/>
    <property type="match status" value="1"/>
</dbReference>
<dbReference type="Gene3D" id="3.40.30.10">
    <property type="entry name" value="Glutaredoxin"/>
    <property type="match status" value="1"/>
</dbReference>
<dbReference type="SUPFAM" id="SSF52833">
    <property type="entry name" value="Thioredoxin-like"/>
    <property type="match status" value="1"/>
</dbReference>
<reference evidence="10" key="2">
    <citation type="submission" date="2021-01" db="EMBL/GenBank/DDBJ databases">
        <authorList>
            <person name="Mieszkin S."/>
            <person name="Pouder E."/>
            <person name="Alain K."/>
        </authorList>
    </citation>
    <scope>NUCLEOTIDE SEQUENCE</scope>
    <source>
        <strain evidence="10">HW T2.11</strain>
    </source>
</reference>
<dbReference type="EMBL" id="JAESVB010000002">
    <property type="protein sequence ID" value="MCB8874658.1"/>
    <property type="molecule type" value="Genomic_DNA"/>
</dbReference>
<accession>A0A963YQI2</accession>
<dbReference type="PANTHER" id="PTHR32234:SF3">
    <property type="entry name" value="SUPPRESSION OF COPPER SENSITIVITY PROTEIN"/>
    <property type="match status" value="1"/>
</dbReference>
<feature type="transmembrane region" description="Helical" evidence="6">
    <location>
        <begin position="462"/>
        <end position="485"/>
    </location>
</feature>
<comment type="caution">
    <text evidence="10">The sequence shown here is derived from an EMBL/GenBank/DDBJ whole genome shotgun (WGS) entry which is preliminary data.</text>
</comment>
<dbReference type="Pfam" id="PF02683">
    <property type="entry name" value="DsbD_TM"/>
    <property type="match status" value="1"/>
</dbReference>
<dbReference type="GO" id="GO:0016020">
    <property type="term" value="C:membrane"/>
    <property type="evidence" value="ECO:0007669"/>
    <property type="project" value="UniProtKB-SubCell"/>
</dbReference>
<dbReference type="AlphaFoldDB" id="A0A963YQI2"/>
<feature type="transmembrane region" description="Helical" evidence="6">
    <location>
        <begin position="386"/>
        <end position="412"/>
    </location>
</feature>
<evidence type="ECO:0000256" key="2">
    <source>
        <dbReference type="ARBA" id="ARBA00022692"/>
    </source>
</evidence>
<feature type="transmembrane region" description="Helical" evidence="6">
    <location>
        <begin position="301"/>
        <end position="326"/>
    </location>
</feature>
<comment type="subcellular location">
    <subcellularLocation>
        <location evidence="1">Membrane</location>
        <topology evidence="1">Multi-pass membrane protein</topology>
    </subcellularLocation>
</comment>
<dbReference type="GO" id="GO:0017004">
    <property type="term" value="P:cytochrome complex assembly"/>
    <property type="evidence" value="ECO:0007669"/>
    <property type="project" value="UniProtKB-KW"/>
</dbReference>
<keyword evidence="3" id="KW-0201">Cytochrome c-type biogenesis</keyword>
<evidence type="ECO:0000256" key="4">
    <source>
        <dbReference type="ARBA" id="ARBA00022989"/>
    </source>
</evidence>
<dbReference type="InterPro" id="IPR035671">
    <property type="entry name" value="DsbD_gamma"/>
</dbReference>
<feature type="transmembrane region" description="Helical" evidence="6">
    <location>
        <begin position="550"/>
        <end position="567"/>
    </location>
</feature>
<dbReference type="Pfam" id="PF13899">
    <property type="entry name" value="Thioredoxin_7"/>
    <property type="match status" value="1"/>
</dbReference>
<evidence type="ECO:0000256" key="7">
    <source>
        <dbReference type="SAM" id="SignalP"/>
    </source>
</evidence>
<dbReference type="PANTHER" id="PTHR32234">
    <property type="entry name" value="THIOL:DISULFIDE INTERCHANGE PROTEIN DSBD"/>
    <property type="match status" value="1"/>
</dbReference>
<evidence type="ECO:0000259" key="8">
    <source>
        <dbReference type="Pfam" id="PF02683"/>
    </source>
</evidence>
<keyword evidence="7" id="KW-0732">Signal</keyword>
<protein>
    <submittedName>
        <fullName evidence="10">Thioredoxin family protein</fullName>
    </submittedName>
</protein>
<dbReference type="GO" id="GO:0015035">
    <property type="term" value="F:protein-disulfide reductase activity"/>
    <property type="evidence" value="ECO:0007669"/>
    <property type="project" value="TreeGrafter"/>
</dbReference>
<dbReference type="InterPro" id="IPR036249">
    <property type="entry name" value="Thioredoxin-like_sf"/>
</dbReference>
<dbReference type="InterPro" id="IPR003834">
    <property type="entry name" value="Cyt_c_assmbl_TM_dom"/>
</dbReference>
<feature type="chain" id="PRO_5037719368" evidence="7">
    <location>
        <begin position="24"/>
        <end position="695"/>
    </location>
</feature>
<keyword evidence="4 6" id="KW-1133">Transmembrane helix</keyword>
<sequence length="695" mass="72656">MTVVAIVAFVTGFWLVAGRPAQAAQSLFASTLNNEVSVVSDVDSVAPGTPFHIGLLFGLGQHWHIYWTNPGDAGAAPTAAVTLPEGGKAGDIQWPIPKVINDGPVTSYGYSRKLAPVLLPLTITPPKSIDGAHYTVKVAATWLVCNDICVPGQADFSLALPVEAKPRPSHESALFAGAAADMPHETDWRGWIEPDGTLTVDGAGASRDRVASAYFFPTSQGTIDQDYFQPVKMSRGRLVLGLKLAADYKADQPLEGLLVLTAADGSERAAMISATPGLPPVQMPGKAAWMVPLDVLASARYLSLIGAALLGGLILNLMPCVFPVLAMKAAHLAHLGDATRGRARRDGFVYGLGILVSFLALAGVLFGLREGGSVVGWGFQFQSPDFVLAITWLLFAVGLSFSGILTVGMRWIGLGQGLTETGGALGSFFSGVLAAVVATPCTAPFMGAAMAAALSGPPLPGLLIFVALGIGLALPMVVLSCIPGIGRIFPRPGRWMVILHQALAFPVYASVLWLVWVASEEGGSSLLIYSGLGLLLIAFAAWAGRLGGRVAPVIASLAVAVLIPVLWEARIAPAAQAAPSASVAEAFTTDKLNTLRAAGKPVFVNLTAAWCVTCLVNDRLALGRAVVQQGFRQTGVTYLVGDWTKADPAITAYLKEYGRSGVPLYVFYPPGHHQPILLPQILTPNLVLTTIGAAG</sequence>
<feature type="domain" description="Thiol:disulfide interchange protein DsbD N-terminal" evidence="9">
    <location>
        <begin position="45"/>
        <end position="159"/>
    </location>
</feature>
<evidence type="ECO:0000256" key="3">
    <source>
        <dbReference type="ARBA" id="ARBA00022748"/>
    </source>
</evidence>